<gene>
    <name evidence="1" type="ORF">F7D20_10905</name>
</gene>
<sequence>MKKNNNKTNVLNTNTGVQHVQIAGVAYYDESKYFMFAPDFIGKNRVPSLRMRGVAQQMSDGTFDFVAQPKKKPLSQLIKKLAHGRVSKTVDGAIQLTLKVYCDEGVNIGDVLADEAEDASEAVVEYQLKH</sequence>
<accession>A0A6A7WD94</accession>
<evidence type="ECO:0000313" key="2">
    <source>
        <dbReference type="Proteomes" id="UP000384372"/>
    </source>
</evidence>
<protein>
    <submittedName>
        <fullName evidence="1">Uncharacterized protein</fullName>
    </submittedName>
</protein>
<comment type="caution">
    <text evidence="1">The sequence shown here is derived from an EMBL/GenBank/DDBJ whole genome shotgun (WGS) entry which is preliminary data.</text>
</comment>
<reference evidence="1 2" key="1">
    <citation type="submission" date="2019-09" db="EMBL/GenBank/DDBJ databases">
        <title>Distinct polysaccharide growth profiles of human intestinal Prevotella copri isolates.</title>
        <authorList>
            <person name="Fehlner-Peach H."/>
            <person name="Magnabosco C."/>
            <person name="Raghavan V."/>
            <person name="Scher J.U."/>
            <person name="Tett A."/>
            <person name="Cox L.M."/>
            <person name="Gottsegen C."/>
            <person name="Watters A."/>
            <person name="Wiltshire- Gordon J.D."/>
            <person name="Segata N."/>
            <person name="Bonneau R."/>
            <person name="Littman D.R."/>
        </authorList>
    </citation>
    <scope>NUCLEOTIDE SEQUENCE [LARGE SCALE GENOMIC DNA]</scope>
    <source>
        <strain evidence="2">iAQ1173</strain>
    </source>
</reference>
<organism evidence="1 2">
    <name type="scientific">Segatella copri</name>
    <dbReference type="NCBI Taxonomy" id="165179"/>
    <lineage>
        <taxon>Bacteria</taxon>
        <taxon>Pseudomonadati</taxon>
        <taxon>Bacteroidota</taxon>
        <taxon>Bacteroidia</taxon>
        <taxon>Bacteroidales</taxon>
        <taxon>Prevotellaceae</taxon>
        <taxon>Segatella</taxon>
    </lineage>
</organism>
<dbReference type="Proteomes" id="UP000384372">
    <property type="component" value="Unassembled WGS sequence"/>
</dbReference>
<name>A0A6A7WD94_9BACT</name>
<dbReference type="EMBL" id="VZAD01000082">
    <property type="protein sequence ID" value="MQP12450.1"/>
    <property type="molecule type" value="Genomic_DNA"/>
</dbReference>
<dbReference type="AlphaFoldDB" id="A0A6A7WD94"/>
<evidence type="ECO:0000313" key="1">
    <source>
        <dbReference type="EMBL" id="MQP12450.1"/>
    </source>
</evidence>
<proteinExistence type="predicted"/>
<dbReference type="OrthoDB" id="1071904at2"/>
<keyword evidence="2" id="KW-1185">Reference proteome</keyword>
<dbReference type="RefSeq" id="WP_158464056.1">
    <property type="nucleotide sequence ID" value="NZ_VZAD01000082.1"/>
</dbReference>